<keyword evidence="2" id="KW-0732">Signal</keyword>
<dbReference type="RefSeq" id="WP_114591543.1">
    <property type="nucleotide sequence ID" value="NZ_CP031165.1"/>
</dbReference>
<dbReference type="InterPro" id="IPR039424">
    <property type="entry name" value="SBP_5"/>
</dbReference>
<feature type="compositionally biased region" description="Polar residues" evidence="1">
    <location>
        <begin position="90"/>
        <end position="100"/>
    </location>
</feature>
<dbReference type="InterPro" id="IPR000914">
    <property type="entry name" value="SBP_5_dom"/>
</dbReference>
<keyword evidence="5" id="KW-1185">Reference proteome</keyword>
<evidence type="ECO:0000313" key="5">
    <source>
        <dbReference type="Proteomes" id="UP000264006"/>
    </source>
</evidence>
<organism evidence="4 5">
    <name type="scientific">Euzebya pacifica</name>
    <dbReference type="NCBI Taxonomy" id="1608957"/>
    <lineage>
        <taxon>Bacteria</taxon>
        <taxon>Bacillati</taxon>
        <taxon>Actinomycetota</taxon>
        <taxon>Nitriliruptoria</taxon>
        <taxon>Euzebyales</taxon>
    </lineage>
</organism>
<protein>
    <submittedName>
        <fullName evidence="4">Oligopeptide ABC transporter, periplasmic oligopeptide-binding protein OppA</fullName>
    </submittedName>
</protein>
<reference evidence="4 5" key="1">
    <citation type="submission" date="2018-09" db="EMBL/GenBank/DDBJ databases">
        <title>Complete genome sequence of Euzebya sp. DY32-46 isolated from seawater of Pacific Ocean.</title>
        <authorList>
            <person name="Xu L."/>
            <person name="Wu Y.-H."/>
            <person name="Xu X.-W."/>
        </authorList>
    </citation>
    <scope>NUCLEOTIDE SEQUENCE [LARGE SCALE GENOMIC DNA]</scope>
    <source>
        <strain evidence="4 5">DY32-46</strain>
    </source>
</reference>
<proteinExistence type="predicted"/>
<dbReference type="CDD" id="cd00995">
    <property type="entry name" value="PBP2_NikA_DppA_OppA_like"/>
    <property type="match status" value="1"/>
</dbReference>
<dbReference type="PROSITE" id="PS51257">
    <property type="entry name" value="PROKAR_LIPOPROTEIN"/>
    <property type="match status" value="1"/>
</dbReference>
<gene>
    <name evidence="4" type="ORF">DVS28_a2294</name>
</gene>
<dbReference type="Pfam" id="PF00496">
    <property type="entry name" value="SBP_bac_5"/>
    <property type="match status" value="1"/>
</dbReference>
<feature type="region of interest" description="Disordered" evidence="1">
    <location>
        <begin position="23"/>
        <end position="100"/>
    </location>
</feature>
<sequence length="596" mass="64396">MTTSNLRRLLAALALSALVLAGCSSSDEGDTAEDTTEDTGAEATDEEATDEEATDEEATDEEEPADEEPTDEGDEAASGDRVSTYIGQPESLTPTNNTESEGNAVLSALFTTLIEYDSENNYEPVMANAASIETEDNQTYVVTLNEGWTFHDGTPVTAESYVNAWNYAAYAPNAQSVAGFFLPIAGYEDMQCGTTTDADGEEVADCDTAPPAADTLSGLTVDSETQFTITLTEAEPFFITRLGYPAYAPLPESFYDDPAAFDRAPIGNGPFMMAGEWEDDVVINTDAYPDYQGTPAQIPGIEFRIYADVNTAVTDLVAGNLDIVDAVPPEQWESTISQVPNSDLSPSSSINYIGFPNYAPPFDDATLRAALSMAIDREAITEGIFGGLRQPANNILAPVIPGYEDVVCDEWTFNPELAAERFEEFGGVEALGDSIEIWFNEGGGHDLWMDAVITQWEQNLGIPASSVTFQQLPFAEYLELADTQQLTGPFRLGWGMDYPHPQNYLQILLELTAPEGGNNATFWTNDEYSSLVAEALAVPDVEESLPTWQEANAVACSEAPVAPMFYGQNSYAWNDTVSNVSVDAFSNLDYTALTLG</sequence>
<dbReference type="InterPro" id="IPR030678">
    <property type="entry name" value="Peptide/Ni-bd"/>
</dbReference>
<feature type="compositionally biased region" description="Acidic residues" evidence="1">
    <location>
        <begin position="27"/>
        <end position="77"/>
    </location>
</feature>
<dbReference type="GO" id="GO:0015833">
    <property type="term" value="P:peptide transport"/>
    <property type="evidence" value="ECO:0007669"/>
    <property type="project" value="TreeGrafter"/>
</dbReference>
<dbReference type="GO" id="GO:0043190">
    <property type="term" value="C:ATP-binding cassette (ABC) transporter complex"/>
    <property type="evidence" value="ECO:0007669"/>
    <property type="project" value="InterPro"/>
</dbReference>
<dbReference type="PANTHER" id="PTHR30290:SF83">
    <property type="entry name" value="ABC TRANSPORTER SUBSTRATE-BINDING PROTEIN"/>
    <property type="match status" value="1"/>
</dbReference>
<evidence type="ECO:0000259" key="3">
    <source>
        <dbReference type="Pfam" id="PF00496"/>
    </source>
</evidence>
<dbReference type="KEGG" id="euz:DVS28_a2294"/>
<dbReference type="Gene3D" id="3.10.105.10">
    <property type="entry name" value="Dipeptide-binding Protein, Domain 3"/>
    <property type="match status" value="1"/>
</dbReference>
<dbReference type="SUPFAM" id="SSF53850">
    <property type="entry name" value="Periplasmic binding protein-like II"/>
    <property type="match status" value="1"/>
</dbReference>
<evidence type="ECO:0000256" key="2">
    <source>
        <dbReference type="SAM" id="SignalP"/>
    </source>
</evidence>
<feature type="signal peptide" evidence="2">
    <location>
        <begin position="1"/>
        <end position="21"/>
    </location>
</feature>
<dbReference type="Proteomes" id="UP000264006">
    <property type="component" value="Chromosome"/>
</dbReference>
<feature type="chain" id="PRO_5038947252" evidence="2">
    <location>
        <begin position="22"/>
        <end position="596"/>
    </location>
</feature>
<evidence type="ECO:0000256" key="1">
    <source>
        <dbReference type="SAM" id="MobiDB-lite"/>
    </source>
</evidence>
<evidence type="ECO:0000313" key="4">
    <source>
        <dbReference type="EMBL" id="AXV06976.1"/>
    </source>
</evidence>
<dbReference type="EMBL" id="CP031165">
    <property type="protein sequence ID" value="AXV06976.1"/>
    <property type="molecule type" value="Genomic_DNA"/>
</dbReference>
<dbReference type="GO" id="GO:1904680">
    <property type="term" value="F:peptide transmembrane transporter activity"/>
    <property type="evidence" value="ECO:0007669"/>
    <property type="project" value="TreeGrafter"/>
</dbReference>
<dbReference type="Gene3D" id="3.40.190.10">
    <property type="entry name" value="Periplasmic binding protein-like II"/>
    <property type="match status" value="1"/>
</dbReference>
<dbReference type="Gene3D" id="3.90.76.10">
    <property type="entry name" value="Dipeptide-binding Protein, Domain 1"/>
    <property type="match status" value="1"/>
</dbReference>
<dbReference type="PANTHER" id="PTHR30290">
    <property type="entry name" value="PERIPLASMIC BINDING COMPONENT OF ABC TRANSPORTER"/>
    <property type="match status" value="1"/>
</dbReference>
<dbReference type="GO" id="GO:0042597">
    <property type="term" value="C:periplasmic space"/>
    <property type="evidence" value="ECO:0007669"/>
    <property type="project" value="UniProtKB-ARBA"/>
</dbReference>
<dbReference type="PIRSF" id="PIRSF002741">
    <property type="entry name" value="MppA"/>
    <property type="match status" value="1"/>
</dbReference>
<dbReference type="AlphaFoldDB" id="A0A346XXM9"/>
<feature type="domain" description="Solute-binding protein family 5" evidence="3">
    <location>
        <begin position="123"/>
        <end position="509"/>
    </location>
</feature>
<dbReference type="OrthoDB" id="9046151at2"/>
<accession>A0A346XXM9</accession>
<name>A0A346XXM9_9ACTN</name>